<dbReference type="PRINTS" id="PR00861">
    <property type="entry name" value="ALYTICPTASE"/>
</dbReference>
<proteinExistence type="inferred from homology"/>
<feature type="domain" description="Peptidase S1A alpha-lytic prodomain" evidence="12">
    <location>
        <begin position="48"/>
        <end position="99"/>
    </location>
</feature>
<dbReference type="InterPro" id="IPR043504">
    <property type="entry name" value="Peptidase_S1_PA_chymotrypsin"/>
</dbReference>
<reference evidence="13 14" key="1">
    <citation type="submission" date="2020-07" db="EMBL/GenBank/DDBJ databases">
        <title>Sequencing the genomes of 1000 actinobacteria strains.</title>
        <authorList>
            <person name="Klenk H.-P."/>
        </authorList>
    </citation>
    <scope>NUCLEOTIDE SEQUENCE [LARGE SCALE GENOMIC DNA]</scope>
    <source>
        <strain evidence="13 14">DSM 44121</strain>
    </source>
</reference>
<evidence type="ECO:0000256" key="3">
    <source>
        <dbReference type="ARBA" id="ARBA00022729"/>
    </source>
</evidence>
<protein>
    <submittedName>
        <fullName evidence="13">Streptogrisin B</fullName>
        <ecNumber evidence="13">3.4.21.81</ecNumber>
    </submittedName>
</protein>
<evidence type="ECO:0000256" key="9">
    <source>
        <dbReference type="PIRSR" id="PIRSR001134-2"/>
    </source>
</evidence>
<gene>
    <name evidence="13" type="ORF">FHX71_002711</name>
</gene>
<dbReference type="InterPro" id="IPR004236">
    <property type="entry name" value="Pept_S1_alpha_lytic"/>
</dbReference>
<feature type="active site" description="Charge relay system" evidence="8">
    <location>
        <position position="148"/>
    </location>
</feature>
<evidence type="ECO:0000256" key="2">
    <source>
        <dbReference type="ARBA" id="ARBA00022670"/>
    </source>
</evidence>
<dbReference type="InterPro" id="IPR018114">
    <property type="entry name" value="TRYPSIN_HIS"/>
</dbReference>
<dbReference type="EC" id="3.4.21.81" evidence="13"/>
<dbReference type="InterPro" id="IPR001316">
    <property type="entry name" value="Pept_S1A_streptogrisin"/>
</dbReference>
<dbReference type="PROSITE" id="PS00135">
    <property type="entry name" value="TRYPSIN_SER"/>
    <property type="match status" value="1"/>
</dbReference>
<sequence>MRLTRTTHRPGSARKSRLIALAAGLGLAASTLAGPAAAAAPDDRPTRAELATAHAAVGQADVVGVAWYTDTATGKVVVTADSTVSAAELGTIRKAAGAEADALTIKRTSGTFKPLLGSGDAIYGSGYRCSVGFNVRSGSTYYLITAGHCGNGVPTWYTNSAQTTLVGATVGSSFPGNDYAIVRYDNTSLSHPGGYTAGNASVGQRVTRDGSTTGVHSGTVTALNVSVRYAEGVVSGMIQTNVCAEPGDSGGALYSGSTALGITSGGSGNCSSGGTTFFQPVTEALSAYGVSIY</sequence>
<evidence type="ECO:0000256" key="8">
    <source>
        <dbReference type="PIRSR" id="PIRSR001134-1"/>
    </source>
</evidence>
<dbReference type="Pfam" id="PF02983">
    <property type="entry name" value="Pro_Al_protease"/>
    <property type="match status" value="1"/>
</dbReference>
<dbReference type="InterPro" id="IPR009003">
    <property type="entry name" value="Peptidase_S1_PA"/>
</dbReference>
<dbReference type="AlphaFoldDB" id="A0A7W3PEP5"/>
<organism evidence="13 14">
    <name type="scientific">Promicromonospora sukumoe</name>
    <dbReference type="NCBI Taxonomy" id="88382"/>
    <lineage>
        <taxon>Bacteria</taxon>
        <taxon>Bacillati</taxon>
        <taxon>Actinomycetota</taxon>
        <taxon>Actinomycetes</taxon>
        <taxon>Micrococcales</taxon>
        <taxon>Promicromonosporaceae</taxon>
        <taxon>Promicromonospora</taxon>
    </lineage>
</organism>
<accession>A0A7W3PEP5</accession>
<evidence type="ECO:0000259" key="12">
    <source>
        <dbReference type="Pfam" id="PF02983"/>
    </source>
</evidence>
<comment type="similarity">
    <text evidence="1">Belongs to the peptidase S1 family.</text>
</comment>
<dbReference type="CDD" id="cd21112">
    <property type="entry name" value="alphaLP-like"/>
    <property type="match status" value="1"/>
</dbReference>
<evidence type="ECO:0000256" key="1">
    <source>
        <dbReference type="ARBA" id="ARBA00007664"/>
    </source>
</evidence>
<feature type="signal peptide" evidence="10">
    <location>
        <begin position="1"/>
        <end position="33"/>
    </location>
</feature>
<evidence type="ECO:0000259" key="11">
    <source>
        <dbReference type="Pfam" id="PF00089"/>
    </source>
</evidence>
<keyword evidence="6" id="KW-0865">Zymogen</keyword>
<keyword evidence="2" id="KW-0645">Protease</keyword>
<feature type="disulfide bond" evidence="9">
    <location>
        <begin position="243"/>
        <end position="270"/>
    </location>
</feature>
<keyword evidence="14" id="KW-1185">Reference proteome</keyword>
<feature type="active site" description="Charge relay system" evidence="8">
    <location>
        <position position="178"/>
    </location>
</feature>
<dbReference type="Proteomes" id="UP000540568">
    <property type="component" value="Unassembled WGS sequence"/>
</dbReference>
<comment type="caution">
    <text evidence="13">The sequence shown here is derived from an EMBL/GenBank/DDBJ whole genome shotgun (WGS) entry which is preliminary data.</text>
</comment>
<evidence type="ECO:0000256" key="4">
    <source>
        <dbReference type="ARBA" id="ARBA00022801"/>
    </source>
</evidence>
<dbReference type="InterPro" id="IPR033116">
    <property type="entry name" value="TRYPSIN_SER"/>
</dbReference>
<evidence type="ECO:0000256" key="10">
    <source>
        <dbReference type="SAM" id="SignalP"/>
    </source>
</evidence>
<evidence type="ECO:0000313" key="14">
    <source>
        <dbReference type="Proteomes" id="UP000540568"/>
    </source>
</evidence>
<keyword evidence="3 10" id="KW-0732">Signal</keyword>
<dbReference type="GO" id="GO:0005576">
    <property type="term" value="C:extracellular region"/>
    <property type="evidence" value="ECO:0007669"/>
    <property type="project" value="InterPro"/>
</dbReference>
<dbReference type="Pfam" id="PF00089">
    <property type="entry name" value="Trypsin"/>
    <property type="match status" value="1"/>
</dbReference>
<feature type="active site" description="Charge relay system" evidence="8">
    <location>
        <position position="249"/>
    </location>
</feature>
<dbReference type="GO" id="GO:0004252">
    <property type="term" value="F:serine-type endopeptidase activity"/>
    <property type="evidence" value="ECO:0007669"/>
    <property type="project" value="InterPro"/>
</dbReference>
<dbReference type="RefSeq" id="WP_182617026.1">
    <property type="nucleotide sequence ID" value="NZ_BAAATF010000003.1"/>
</dbReference>
<evidence type="ECO:0000256" key="6">
    <source>
        <dbReference type="ARBA" id="ARBA00023145"/>
    </source>
</evidence>
<evidence type="ECO:0000313" key="13">
    <source>
        <dbReference type="EMBL" id="MBA8808769.1"/>
    </source>
</evidence>
<dbReference type="PROSITE" id="PS00134">
    <property type="entry name" value="TRYPSIN_HIS"/>
    <property type="match status" value="1"/>
</dbReference>
<evidence type="ECO:0000256" key="5">
    <source>
        <dbReference type="ARBA" id="ARBA00022825"/>
    </source>
</evidence>
<dbReference type="InterPro" id="IPR001254">
    <property type="entry name" value="Trypsin_dom"/>
</dbReference>
<feature type="chain" id="PRO_5038951260" evidence="10">
    <location>
        <begin position="34"/>
        <end position="293"/>
    </location>
</feature>
<feature type="domain" description="Peptidase S1" evidence="11">
    <location>
        <begin position="128"/>
        <end position="285"/>
    </location>
</feature>
<keyword evidence="5" id="KW-0720">Serine protease</keyword>
<keyword evidence="7 9" id="KW-1015">Disulfide bond</keyword>
<dbReference type="GO" id="GO:0006508">
    <property type="term" value="P:proteolysis"/>
    <property type="evidence" value="ECO:0007669"/>
    <property type="project" value="UniProtKB-KW"/>
</dbReference>
<feature type="disulfide bond" evidence="9">
    <location>
        <begin position="129"/>
        <end position="149"/>
    </location>
</feature>
<dbReference type="SUPFAM" id="SSF50494">
    <property type="entry name" value="Trypsin-like serine proteases"/>
    <property type="match status" value="1"/>
</dbReference>
<evidence type="ECO:0000256" key="7">
    <source>
        <dbReference type="ARBA" id="ARBA00023157"/>
    </source>
</evidence>
<dbReference type="EMBL" id="JACGWV010000001">
    <property type="protein sequence ID" value="MBA8808769.1"/>
    <property type="molecule type" value="Genomic_DNA"/>
</dbReference>
<keyword evidence="4 13" id="KW-0378">Hydrolase</keyword>
<name>A0A7W3PEP5_9MICO</name>
<dbReference type="Gene3D" id="2.40.10.10">
    <property type="entry name" value="Trypsin-like serine proteases"/>
    <property type="match status" value="2"/>
</dbReference>
<dbReference type="PIRSF" id="PIRSF001134">
    <property type="entry name" value="Streptogrisin"/>
    <property type="match status" value="1"/>
</dbReference>